<organism evidence="1 2">
    <name type="scientific">Symbiobacterium terraclitae</name>
    <dbReference type="NCBI Taxonomy" id="557451"/>
    <lineage>
        <taxon>Bacteria</taxon>
        <taxon>Bacillati</taxon>
        <taxon>Bacillota</taxon>
        <taxon>Clostridia</taxon>
        <taxon>Eubacteriales</taxon>
        <taxon>Symbiobacteriaceae</taxon>
        <taxon>Symbiobacterium</taxon>
    </lineage>
</organism>
<keyword evidence="2" id="KW-1185">Reference proteome</keyword>
<evidence type="ECO:0000313" key="2">
    <source>
        <dbReference type="Proteomes" id="UP001519289"/>
    </source>
</evidence>
<dbReference type="RefSeq" id="WP_209466303.1">
    <property type="nucleotide sequence ID" value="NZ_JAGGLG010000010.1"/>
</dbReference>
<proteinExistence type="predicted"/>
<accession>A0ABS4JRL8</accession>
<dbReference type="EMBL" id="JAGGLG010000010">
    <property type="protein sequence ID" value="MBP2018168.1"/>
    <property type="molecule type" value="Genomic_DNA"/>
</dbReference>
<protein>
    <submittedName>
        <fullName evidence="1">Uncharacterized protein</fullName>
    </submittedName>
</protein>
<dbReference type="Proteomes" id="UP001519289">
    <property type="component" value="Unassembled WGS sequence"/>
</dbReference>
<name>A0ABS4JRL8_9FIRM</name>
<evidence type="ECO:0000313" key="1">
    <source>
        <dbReference type="EMBL" id="MBP2018168.1"/>
    </source>
</evidence>
<gene>
    <name evidence="1" type="ORF">J2Z79_001567</name>
</gene>
<reference evidence="1 2" key="1">
    <citation type="submission" date="2021-03" db="EMBL/GenBank/DDBJ databases">
        <title>Genomic Encyclopedia of Type Strains, Phase IV (KMG-IV): sequencing the most valuable type-strain genomes for metagenomic binning, comparative biology and taxonomic classification.</title>
        <authorList>
            <person name="Goeker M."/>
        </authorList>
    </citation>
    <scope>NUCLEOTIDE SEQUENCE [LARGE SCALE GENOMIC DNA]</scope>
    <source>
        <strain evidence="1 2">DSM 27138</strain>
    </source>
</reference>
<sequence>MDAASDRGDLLAGGDLLRQAAAAYARTLGPEDYWWLGVGLAASTLADLQEKEYALRRIQQLMDRLGRTGVEGDWFERFLVELAALDAEGLLWPRFERDPDGEMVPTGVAVNPAFDAESGYILALAHLAIARAVNEGDAEAVAPLAEAIGQIVAEGLRPEHREQVRAALEIGAQEP</sequence>
<comment type="caution">
    <text evidence="1">The sequence shown here is derived from an EMBL/GenBank/DDBJ whole genome shotgun (WGS) entry which is preliminary data.</text>
</comment>